<reference evidence="2" key="3">
    <citation type="submission" date="2024-06" db="EMBL/GenBank/DDBJ databases">
        <authorList>
            <person name="Zeng C."/>
        </authorList>
    </citation>
    <scope>NUCLEOTIDE SEQUENCE [LARGE SCALE GENOMIC DNA]</scope>
    <source>
        <strain evidence="2">ZCY20-5</strain>
    </source>
</reference>
<protein>
    <submittedName>
        <fullName evidence="1">Uncharacterized protein</fullName>
    </submittedName>
</protein>
<reference evidence="1 2" key="1">
    <citation type="submission" date="2024-06" db="EMBL/GenBank/DDBJ databases">
        <title>Caproicibacterium argilliputei sp. nov, a novel caproic acid producing anaerobic bacterium isolated from pit mud.</title>
        <authorList>
            <person name="Xia S."/>
        </authorList>
    </citation>
    <scope>NUCLEOTIDE SEQUENCE [LARGE SCALE GENOMIC DNA]</scope>
    <source>
        <strain evidence="1 2">ZCY20-5</strain>
    </source>
</reference>
<organism evidence="1 2">
    <name type="scientific">Caproicibacterium argilliputei</name>
    <dbReference type="NCBI Taxonomy" id="3030016"/>
    <lineage>
        <taxon>Bacteria</taxon>
        <taxon>Bacillati</taxon>
        <taxon>Bacillota</taxon>
        <taxon>Clostridia</taxon>
        <taxon>Eubacteriales</taxon>
        <taxon>Oscillospiraceae</taxon>
        <taxon>Caproicibacterium</taxon>
    </lineage>
</organism>
<sequence length="40" mass="4643">MHKIQTRQEYALLDVQAAAMAAKRSSSVEKFDIVQDYLRM</sequence>
<evidence type="ECO:0000313" key="2">
    <source>
        <dbReference type="Proteomes" id="UP001300604"/>
    </source>
</evidence>
<reference evidence="2" key="2">
    <citation type="submission" date="2024-06" db="EMBL/GenBank/DDBJ databases">
        <title>Caproicibacterium argilliputei sp. nov, a novel caproic acid producing anaerobic bacterium isolated from pit mud.</title>
        <authorList>
            <person name="Zeng C."/>
        </authorList>
    </citation>
    <scope>NUCLEOTIDE SEQUENCE [LARGE SCALE GENOMIC DNA]</scope>
    <source>
        <strain evidence="2">ZCY20-5</strain>
    </source>
</reference>
<gene>
    <name evidence="1" type="ORF">PXC00_11125</name>
</gene>
<dbReference type="AlphaFoldDB" id="A0AA97DAC9"/>
<dbReference type="EMBL" id="CP135996">
    <property type="protein sequence ID" value="WOC31746.1"/>
    <property type="molecule type" value="Genomic_DNA"/>
</dbReference>
<dbReference type="Proteomes" id="UP001300604">
    <property type="component" value="Chromosome"/>
</dbReference>
<accession>A0AA97DAC9</accession>
<dbReference type="RefSeq" id="WP_275845175.1">
    <property type="nucleotide sequence ID" value="NZ_CP135996.1"/>
</dbReference>
<proteinExistence type="predicted"/>
<dbReference type="KEGG" id="carl:PXC00_11125"/>
<evidence type="ECO:0000313" key="1">
    <source>
        <dbReference type="EMBL" id="WOC31746.1"/>
    </source>
</evidence>
<keyword evidence="2" id="KW-1185">Reference proteome</keyword>
<name>A0AA97DAC9_9FIRM</name>